<name>A0A1G7AVR1_9GAMM</name>
<gene>
    <name evidence="2" type="primary">I_2</name>
    <name evidence="1" type="synonym">I_1</name>
    <name evidence="1" type="ORF">GCM10007915_00520</name>
    <name evidence="2" type="ORF">GCM10007915_11860</name>
    <name evidence="3" type="ORF">SAMN05660405_02613</name>
</gene>
<sequence length="176" mass="19614">MSKGLLPKNSTKLEKALDEQTQRIDALPVTFARLIDADSCPEAFLPWLAWSRRVEYWDGQWPEAKKRDVVKGARDFNAQRGTKNTLAQAMENLGIGHSLLAWHELYPKGTPYTFTVKITSGRVSVQQQQEIYTALDSVKSARDQFSIDASVVNGSQFYVAGACRTGNVTYLSTPNA</sequence>
<reference evidence="1" key="4">
    <citation type="submission" date="2023-01" db="EMBL/GenBank/DDBJ databases">
        <title>Draft genome sequence of Psychrobacter pacificensis strain NBRC 103191.</title>
        <authorList>
            <person name="Sun Q."/>
            <person name="Mori K."/>
        </authorList>
    </citation>
    <scope>NUCLEOTIDE SEQUENCE</scope>
    <source>
        <strain evidence="1">NBRC 103191</strain>
    </source>
</reference>
<dbReference type="Pfam" id="PF09684">
    <property type="entry name" value="Tail_P2_I"/>
    <property type="match status" value="1"/>
</dbReference>
<protein>
    <submittedName>
        <fullName evidence="1">Phage tail protein I</fullName>
    </submittedName>
    <submittedName>
        <fullName evidence="3">Phage tail protein, P2 protein I family</fullName>
    </submittedName>
</protein>
<dbReference type="EMBL" id="BSOK01000020">
    <property type="protein sequence ID" value="GLR28948.1"/>
    <property type="molecule type" value="Genomic_DNA"/>
</dbReference>
<organism evidence="3 4">
    <name type="scientific">Psychrobacter pacificensis</name>
    <dbReference type="NCBI Taxonomy" id="112002"/>
    <lineage>
        <taxon>Bacteria</taxon>
        <taxon>Pseudomonadati</taxon>
        <taxon>Pseudomonadota</taxon>
        <taxon>Gammaproteobacteria</taxon>
        <taxon>Moraxellales</taxon>
        <taxon>Moraxellaceae</taxon>
        <taxon>Psychrobacter</taxon>
    </lineage>
</organism>
<evidence type="ECO:0000313" key="4">
    <source>
        <dbReference type="Proteomes" id="UP000198501"/>
    </source>
</evidence>
<evidence type="ECO:0000313" key="2">
    <source>
        <dbReference type="EMBL" id="GLR28948.1"/>
    </source>
</evidence>
<dbReference type="RefSeq" id="WP_093071400.1">
    <property type="nucleotide sequence ID" value="NZ_BSOK01000002.1"/>
</dbReference>
<evidence type="ECO:0000313" key="1">
    <source>
        <dbReference type="EMBL" id="GLR27814.1"/>
    </source>
</evidence>
<evidence type="ECO:0000313" key="3">
    <source>
        <dbReference type="EMBL" id="SDE18677.1"/>
    </source>
</evidence>
<proteinExistence type="predicted"/>
<reference evidence="1" key="1">
    <citation type="journal article" date="2014" name="Int. J. Syst. Evol. Microbiol.">
        <title>Complete genome of a new Firmicutes species belonging to the dominant human colonic microbiota ('Ruminococcus bicirculans') reveals two chromosomes and a selective capacity to utilize plant glucans.</title>
        <authorList>
            <consortium name="NISC Comparative Sequencing Program"/>
            <person name="Wegmann U."/>
            <person name="Louis P."/>
            <person name="Goesmann A."/>
            <person name="Henrissat B."/>
            <person name="Duncan S.H."/>
            <person name="Flint H.J."/>
        </authorList>
    </citation>
    <scope>NUCLEOTIDE SEQUENCE</scope>
    <source>
        <strain evidence="1">NBRC 103191</strain>
    </source>
</reference>
<dbReference type="InterPro" id="IPR006521">
    <property type="entry name" value="Tail_protein_I"/>
</dbReference>
<dbReference type="NCBIfam" id="TIGR01634">
    <property type="entry name" value="tail_P2_I"/>
    <property type="match status" value="1"/>
</dbReference>
<dbReference type="Proteomes" id="UP000198501">
    <property type="component" value="Unassembled WGS sequence"/>
</dbReference>
<reference evidence="5" key="3">
    <citation type="journal article" date="2019" name="Int. J. Syst. Evol. Microbiol.">
        <title>The Global Catalogue of Microorganisms (GCM) 10K type strain sequencing project: providing services to taxonomists for standard genome sequencing and annotation.</title>
        <authorList>
            <consortium name="The Broad Institute Genomics Platform"/>
            <consortium name="The Broad Institute Genome Sequencing Center for Infectious Disease"/>
            <person name="Wu L."/>
            <person name="Ma J."/>
        </authorList>
    </citation>
    <scope>NUCLEOTIDE SEQUENCE [LARGE SCALE GENOMIC DNA]</scope>
    <source>
        <strain evidence="5">NBRC 103191</strain>
    </source>
</reference>
<dbReference type="AlphaFoldDB" id="A0A1G7AVR1"/>
<reference evidence="3 4" key="2">
    <citation type="submission" date="2016-10" db="EMBL/GenBank/DDBJ databases">
        <authorList>
            <person name="de Groot N.N."/>
        </authorList>
    </citation>
    <scope>NUCLEOTIDE SEQUENCE [LARGE SCALE GENOMIC DNA]</scope>
    <source>
        <strain evidence="3 4">DSM 23406</strain>
    </source>
</reference>
<dbReference type="Proteomes" id="UP001156645">
    <property type="component" value="Unassembled WGS sequence"/>
</dbReference>
<accession>A0A1G7AVR1</accession>
<evidence type="ECO:0000313" key="5">
    <source>
        <dbReference type="Proteomes" id="UP001156645"/>
    </source>
</evidence>
<dbReference type="EMBL" id="FNAL01000038">
    <property type="protein sequence ID" value="SDE18677.1"/>
    <property type="molecule type" value="Genomic_DNA"/>
</dbReference>
<keyword evidence="5" id="KW-1185">Reference proteome</keyword>
<dbReference type="EMBL" id="BSOK01000002">
    <property type="protein sequence ID" value="GLR27814.1"/>
    <property type="molecule type" value="Genomic_DNA"/>
</dbReference>